<evidence type="ECO:0000313" key="2">
    <source>
        <dbReference type="EMBL" id="MED6250901.1"/>
    </source>
</evidence>
<evidence type="ECO:0000256" key="1">
    <source>
        <dbReference type="SAM" id="MobiDB-lite"/>
    </source>
</evidence>
<proteinExistence type="predicted"/>
<dbReference type="Proteomes" id="UP001345963">
    <property type="component" value="Unassembled WGS sequence"/>
</dbReference>
<sequence>MSGNGQEADKTDKHAPTPKRYFEITQPNTHGRMPEYPDRTHIHSKNIQRSVAFQGFSLPIALALNYLKLNANLNCCSNWIQVLRQCFTKLTYLFTTQPE</sequence>
<dbReference type="EMBL" id="JAHUTI010059315">
    <property type="protein sequence ID" value="MED6250901.1"/>
    <property type="molecule type" value="Genomic_DNA"/>
</dbReference>
<organism evidence="2 3">
    <name type="scientific">Ataeniobius toweri</name>
    <dbReference type="NCBI Taxonomy" id="208326"/>
    <lineage>
        <taxon>Eukaryota</taxon>
        <taxon>Metazoa</taxon>
        <taxon>Chordata</taxon>
        <taxon>Craniata</taxon>
        <taxon>Vertebrata</taxon>
        <taxon>Euteleostomi</taxon>
        <taxon>Actinopterygii</taxon>
        <taxon>Neopterygii</taxon>
        <taxon>Teleostei</taxon>
        <taxon>Neoteleostei</taxon>
        <taxon>Acanthomorphata</taxon>
        <taxon>Ovalentaria</taxon>
        <taxon>Atherinomorphae</taxon>
        <taxon>Cyprinodontiformes</taxon>
        <taxon>Goodeidae</taxon>
        <taxon>Ataeniobius</taxon>
    </lineage>
</organism>
<evidence type="ECO:0000313" key="3">
    <source>
        <dbReference type="Proteomes" id="UP001345963"/>
    </source>
</evidence>
<accession>A0ABU7BKB1</accession>
<comment type="caution">
    <text evidence="2">The sequence shown here is derived from an EMBL/GenBank/DDBJ whole genome shotgun (WGS) entry which is preliminary data.</text>
</comment>
<keyword evidence="3" id="KW-1185">Reference proteome</keyword>
<gene>
    <name evidence="2" type="ORF">ATANTOWER_014764</name>
</gene>
<reference evidence="2 3" key="1">
    <citation type="submission" date="2021-07" db="EMBL/GenBank/DDBJ databases">
        <authorList>
            <person name="Palmer J.M."/>
        </authorList>
    </citation>
    <scope>NUCLEOTIDE SEQUENCE [LARGE SCALE GENOMIC DNA]</scope>
    <source>
        <strain evidence="2 3">AT_MEX2019</strain>
        <tissue evidence="2">Muscle</tissue>
    </source>
</reference>
<protein>
    <submittedName>
        <fullName evidence="2">Uncharacterized protein</fullName>
    </submittedName>
</protein>
<name>A0ABU7BKB1_9TELE</name>
<feature type="region of interest" description="Disordered" evidence="1">
    <location>
        <begin position="1"/>
        <end position="35"/>
    </location>
</feature>